<reference evidence="1 2" key="1">
    <citation type="journal article" date="2024" name="G3 (Bethesda)">
        <title>Genome assembly of Hibiscus sabdariffa L. provides insights into metabolisms of medicinal natural products.</title>
        <authorList>
            <person name="Kim T."/>
        </authorList>
    </citation>
    <scope>NUCLEOTIDE SEQUENCE [LARGE SCALE GENOMIC DNA]</scope>
    <source>
        <strain evidence="1">TK-2024</strain>
        <tissue evidence="1">Old leaves</tissue>
    </source>
</reference>
<dbReference type="Proteomes" id="UP001472677">
    <property type="component" value="Unassembled WGS sequence"/>
</dbReference>
<keyword evidence="2" id="KW-1185">Reference proteome</keyword>
<proteinExistence type="predicted"/>
<evidence type="ECO:0008006" key="3">
    <source>
        <dbReference type="Google" id="ProtNLM"/>
    </source>
</evidence>
<name>A0ABR2E3W5_9ROSI</name>
<evidence type="ECO:0000313" key="1">
    <source>
        <dbReference type="EMBL" id="KAK8551894.1"/>
    </source>
</evidence>
<protein>
    <recommendedName>
        <fullName evidence="3">Protein kinase domain-containing protein</fullName>
    </recommendedName>
</protein>
<comment type="caution">
    <text evidence="1">The sequence shown here is derived from an EMBL/GenBank/DDBJ whole genome shotgun (WGS) entry which is preliminary data.</text>
</comment>
<organism evidence="1 2">
    <name type="scientific">Hibiscus sabdariffa</name>
    <name type="common">roselle</name>
    <dbReference type="NCBI Taxonomy" id="183260"/>
    <lineage>
        <taxon>Eukaryota</taxon>
        <taxon>Viridiplantae</taxon>
        <taxon>Streptophyta</taxon>
        <taxon>Embryophyta</taxon>
        <taxon>Tracheophyta</taxon>
        <taxon>Spermatophyta</taxon>
        <taxon>Magnoliopsida</taxon>
        <taxon>eudicotyledons</taxon>
        <taxon>Gunneridae</taxon>
        <taxon>Pentapetalae</taxon>
        <taxon>rosids</taxon>
        <taxon>malvids</taxon>
        <taxon>Malvales</taxon>
        <taxon>Malvaceae</taxon>
        <taxon>Malvoideae</taxon>
        <taxon>Hibiscus</taxon>
    </lineage>
</organism>
<gene>
    <name evidence="1" type="ORF">V6N12_040514</name>
</gene>
<dbReference type="EMBL" id="JBBPBM010000020">
    <property type="protein sequence ID" value="KAK8551894.1"/>
    <property type="molecule type" value="Genomic_DNA"/>
</dbReference>
<accession>A0ABR2E3W5</accession>
<sequence>MFVQEYQSFQSDKASRLYVKKDGVLCLVFSLTKLVYVHGDIKSSNVLLNCETGQVTSKIDAFAFWSRDIPTDHWRKNAIITQDRREILLPETVVYITEKAGAEAELDSFIDLRLKCGQSFPCG</sequence>
<evidence type="ECO:0000313" key="2">
    <source>
        <dbReference type="Proteomes" id="UP001472677"/>
    </source>
</evidence>